<reference evidence="1 2" key="1">
    <citation type="journal article" date="2018" name="G3 (Bethesda)">
        <title>Phylogenetic and Phylogenomic Definition of Rhizopus Species.</title>
        <authorList>
            <person name="Gryganskyi A.P."/>
            <person name="Golan J."/>
            <person name="Dolatabadi S."/>
            <person name="Mondo S."/>
            <person name="Robb S."/>
            <person name="Idnurm A."/>
            <person name="Muszewska A."/>
            <person name="Steczkiewicz K."/>
            <person name="Masonjones S."/>
            <person name="Liao H.L."/>
            <person name="Gajdeczka M.T."/>
            <person name="Anike F."/>
            <person name="Vuek A."/>
            <person name="Anishchenko I.M."/>
            <person name="Voigt K."/>
            <person name="de Hoog G.S."/>
            <person name="Smith M.E."/>
            <person name="Heitman J."/>
            <person name="Vilgalys R."/>
            <person name="Stajich J.E."/>
        </authorList>
    </citation>
    <scope>NUCLEOTIDE SEQUENCE [LARGE SCALE GENOMIC DNA]</scope>
    <source>
        <strain evidence="1 2">LSU 92-RS-03</strain>
    </source>
</reference>
<sequence>KCRLLVHQKKSSPGRDGISYEILYLLLQHPPTAKLVLIIFNEALTNQQFPDSRFQTSPTQKFFSQLLKVSLVDQLSSCISPHQLGFMPNRFIANHGLTLHITKMLAAHQHSSSIVLLLNQEKAYDRLHPECLSSIIHKFGIPIPIIKSINLNGHLTTSPIQQLRADDPDFKGFQFSEEAPAHSNPSDRLDDFTETFEHLYVTHPSPATVDGLTSQLASLFRFQEDSIEESLNEIHPSPTNFLAAKISAYADDTFVFLSNHDDFHRLQHAVIIYSAASNAHLNYQKTEATSLSVAFQHILTTVTNACNILNSIIFTVDSLPKRLEVCHIDPFTCLSLPFITALQPTAIVSPLGAASHGLFSCFFSRSPPQIFAIFSVPMSLPLPLIPSIFESAIRLPAIPAIQHSPKPLLLWSNLTKSYYISFSPTTVCQLLVTNLRHSLLFSNASTSTLSLFKLFNLLKSPLTIYLPPNTLNLFYRSQQFTYLPRLHQNNRNPPGFSISHSRLALYVFVFSTK</sequence>
<dbReference type="EMBL" id="PJQM01003735">
    <property type="protein sequence ID" value="RCH87358.1"/>
    <property type="molecule type" value="Genomic_DNA"/>
</dbReference>
<protein>
    <recommendedName>
        <fullName evidence="3">Reverse transcriptase domain-containing protein</fullName>
    </recommendedName>
</protein>
<dbReference type="Proteomes" id="UP000253551">
    <property type="component" value="Unassembled WGS sequence"/>
</dbReference>
<gene>
    <name evidence="1" type="ORF">CU098_005778</name>
</gene>
<evidence type="ECO:0000313" key="1">
    <source>
        <dbReference type="EMBL" id="RCH87358.1"/>
    </source>
</evidence>
<proteinExistence type="predicted"/>
<keyword evidence="2" id="KW-1185">Reference proteome</keyword>
<dbReference type="AlphaFoldDB" id="A0A367JBQ1"/>
<comment type="caution">
    <text evidence="1">The sequence shown here is derived from an EMBL/GenBank/DDBJ whole genome shotgun (WGS) entry which is preliminary data.</text>
</comment>
<feature type="non-terminal residue" evidence="1">
    <location>
        <position position="1"/>
    </location>
</feature>
<dbReference type="STRING" id="4846.A0A367JBQ1"/>
<evidence type="ECO:0000313" key="2">
    <source>
        <dbReference type="Proteomes" id="UP000253551"/>
    </source>
</evidence>
<evidence type="ECO:0008006" key="3">
    <source>
        <dbReference type="Google" id="ProtNLM"/>
    </source>
</evidence>
<organism evidence="1 2">
    <name type="scientific">Rhizopus stolonifer</name>
    <name type="common">Rhizopus nigricans</name>
    <dbReference type="NCBI Taxonomy" id="4846"/>
    <lineage>
        <taxon>Eukaryota</taxon>
        <taxon>Fungi</taxon>
        <taxon>Fungi incertae sedis</taxon>
        <taxon>Mucoromycota</taxon>
        <taxon>Mucoromycotina</taxon>
        <taxon>Mucoromycetes</taxon>
        <taxon>Mucorales</taxon>
        <taxon>Mucorineae</taxon>
        <taxon>Rhizopodaceae</taxon>
        <taxon>Rhizopus</taxon>
    </lineage>
</organism>
<dbReference type="OrthoDB" id="2212429at2759"/>
<accession>A0A367JBQ1</accession>
<name>A0A367JBQ1_RHIST</name>